<feature type="non-terminal residue" evidence="2">
    <location>
        <position position="1"/>
    </location>
</feature>
<comment type="caution">
    <text evidence="2">The sequence shown here is derived from an EMBL/GenBank/DDBJ whole genome shotgun (WGS) entry which is preliminary data.</text>
</comment>
<name>A0A0F9F696_9ZZZZ</name>
<dbReference type="AlphaFoldDB" id="A0A0F9F696"/>
<feature type="compositionally biased region" description="Polar residues" evidence="1">
    <location>
        <begin position="584"/>
        <end position="593"/>
    </location>
</feature>
<feature type="compositionally biased region" description="Low complexity" evidence="1">
    <location>
        <begin position="574"/>
        <end position="583"/>
    </location>
</feature>
<feature type="non-terminal residue" evidence="2">
    <location>
        <position position="747"/>
    </location>
</feature>
<proteinExistence type="predicted"/>
<reference evidence="2" key="1">
    <citation type="journal article" date="2015" name="Nature">
        <title>Complex archaea that bridge the gap between prokaryotes and eukaryotes.</title>
        <authorList>
            <person name="Spang A."/>
            <person name="Saw J.H."/>
            <person name="Jorgensen S.L."/>
            <person name="Zaremba-Niedzwiedzka K."/>
            <person name="Martijn J."/>
            <person name="Lind A.E."/>
            <person name="van Eijk R."/>
            <person name="Schleper C."/>
            <person name="Guy L."/>
            <person name="Ettema T.J."/>
        </authorList>
    </citation>
    <scope>NUCLEOTIDE SEQUENCE</scope>
</reference>
<accession>A0A0F9F696</accession>
<dbReference type="EMBL" id="LAZR01022466">
    <property type="protein sequence ID" value="KKL81783.1"/>
    <property type="molecule type" value="Genomic_DNA"/>
</dbReference>
<gene>
    <name evidence="2" type="ORF">LCGC14_1991310</name>
</gene>
<evidence type="ECO:0000256" key="1">
    <source>
        <dbReference type="SAM" id="MobiDB-lite"/>
    </source>
</evidence>
<feature type="region of interest" description="Disordered" evidence="1">
    <location>
        <begin position="567"/>
        <end position="593"/>
    </location>
</feature>
<organism evidence="2">
    <name type="scientific">marine sediment metagenome</name>
    <dbReference type="NCBI Taxonomy" id="412755"/>
    <lineage>
        <taxon>unclassified sequences</taxon>
        <taxon>metagenomes</taxon>
        <taxon>ecological metagenomes</taxon>
    </lineage>
</organism>
<sequence length="747" mass="81981">NLLPGSYTMYQHYNILTGFSKRSADSRVSEVTIVKDTLKIIPANPFPEPLEMGYQYGAAYTFEYEVNGSRWWDVIYDGKIVNSLNQGVELANVSLFLEKYDRYVNIANVTTDIEGNFYLNRTVFGSFEINALAKIEYEEDDLYKKLVHEEYAGLEKEIEGTRFFRDEDFNGYPDWPYSLHDLLMALGGDTEDSVTFEALFNEDSGLYTYSNINNYTGELYGNVGWSGGVYGTPGIDLDGNGTIISGSSVSSVSNWHSEYDSEQTITSTSYTEKHTLDFNAPAQGDYLLIVSCEVAPVSTSASVGVRVQLDDTATIMEALYEGNNVDRSLEYRSESTMYVAENLISGSHSVDIDALQESGTGYIRYARIVVLRLDDWLTTTGMFKYAANEGVISLAGAEGQYSDTVSITFTPDQAGDYLVLASMEMYSGYTRDSISGRINYDGGSEYIPANNGEESYENYVTYESQDTTDYHAFTWGGIVNMPTNSKTISVQASRTGGSDANADVRRRRVIAIRLGAMSTDTQSIEDNSVTSTSSQWTDKSNLQFTPSTQQEYFIIGGIVIKPDSTSNPSHAELTHTTGTNTGTISLANDNSQDSGSPADCLSMLGIAIKELNVEQQIFKTRYGYAGSTGSTYSKGSFIVAVPLGGGVGGSDTPEYVDFDYVDFGGILNGTIGSTSNETTITAWVYPTELKSNTSSNAVQNVFLSKEGNLELGINQSGFLQVYIKNLNTEAVVEYGLPNIIPLGQWSY</sequence>
<protein>
    <submittedName>
        <fullName evidence="2">Uncharacterized protein</fullName>
    </submittedName>
</protein>
<evidence type="ECO:0000313" key="2">
    <source>
        <dbReference type="EMBL" id="KKL81783.1"/>
    </source>
</evidence>